<dbReference type="PANTHER" id="PTHR34390:SF2">
    <property type="entry name" value="SUCCINATE TRANSPORTER SUBUNIT YJJP-RELATED"/>
    <property type="match status" value="1"/>
</dbReference>
<evidence type="ECO:0000256" key="1">
    <source>
        <dbReference type="ARBA" id="ARBA00004651"/>
    </source>
</evidence>
<gene>
    <name evidence="9" type="ORF">WMO41_11005</name>
</gene>
<proteinExistence type="inferred from homology"/>
<comment type="subcellular location">
    <subcellularLocation>
        <location evidence="1">Cell membrane</location>
        <topology evidence="1">Multi-pass membrane protein</topology>
    </subcellularLocation>
</comment>
<evidence type="ECO:0000313" key="10">
    <source>
        <dbReference type="Proteomes" id="UP001437460"/>
    </source>
</evidence>
<feature type="transmembrane region" description="Helical" evidence="7">
    <location>
        <begin position="146"/>
        <end position="165"/>
    </location>
</feature>
<dbReference type="InterPro" id="IPR010619">
    <property type="entry name" value="ThrE-like_N"/>
</dbReference>
<evidence type="ECO:0000256" key="3">
    <source>
        <dbReference type="ARBA" id="ARBA00022692"/>
    </source>
</evidence>
<dbReference type="RefSeq" id="WP_349229795.1">
    <property type="nucleotide sequence ID" value="NZ_JBBMFJ010000023.1"/>
</dbReference>
<dbReference type="Proteomes" id="UP001437460">
    <property type="component" value="Unassembled WGS sequence"/>
</dbReference>
<accession>A0ABV1HQ12</accession>
<keyword evidence="2" id="KW-1003">Cell membrane</keyword>
<comment type="caution">
    <text evidence="9">The sequence shown here is derived from an EMBL/GenBank/DDBJ whole genome shotgun (WGS) entry which is preliminary data.</text>
</comment>
<feature type="transmembrane region" description="Helical" evidence="7">
    <location>
        <begin position="232"/>
        <end position="256"/>
    </location>
</feature>
<keyword evidence="5 7" id="KW-0472">Membrane</keyword>
<evidence type="ECO:0000313" key="9">
    <source>
        <dbReference type="EMBL" id="MEQ2563683.1"/>
    </source>
</evidence>
<evidence type="ECO:0000256" key="4">
    <source>
        <dbReference type="ARBA" id="ARBA00022989"/>
    </source>
</evidence>
<evidence type="ECO:0000259" key="8">
    <source>
        <dbReference type="Pfam" id="PF06738"/>
    </source>
</evidence>
<evidence type="ECO:0000256" key="2">
    <source>
        <dbReference type="ARBA" id="ARBA00022475"/>
    </source>
</evidence>
<sequence length="266" mass="28906">MISTATKAHVQQEILLLAMKAGQIQLENGAEIFRVEDTIMHICRAYGLHSVHIFVLSNGIFLSCGDETEPLFAKVLQVPVNNTNLRRVAEVNHLSRRIEEEGLSPEHVRRELTRIEEHPGFPAALQIAVAGLAGACFDVMFGGSPWDFLCSIVVGSLYQAYAVYLGNPHLGRIVRTILGSAWITFLCILCYRFGPGENFDAMIIGGIILMVPGVAFTNAIRDMADSDYISGSVRMLDAVISFFCIAIGVGVVLALYGNIAGAPLLP</sequence>
<feature type="transmembrane region" description="Helical" evidence="7">
    <location>
        <begin position="119"/>
        <end position="140"/>
    </location>
</feature>
<reference evidence="9 10" key="1">
    <citation type="submission" date="2024-03" db="EMBL/GenBank/DDBJ databases">
        <title>Human intestinal bacterial collection.</title>
        <authorList>
            <person name="Pauvert C."/>
            <person name="Hitch T.C.A."/>
            <person name="Clavel T."/>
        </authorList>
    </citation>
    <scope>NUCLEOTIDE SEQUENCE [LARGE SCALE GENOMIC DNA]</scope>
    <source>
        <strain evidence="9 10">CLA-AP-H27</strain>
    </source>
</reference>
<evidence type="ECO:0000256" key="5">
    <source>
        <dbReference type="ARBA" id="ARBA00023136"/>
    </source>
</evidence>
<feature type="domain" description="Threonine/serine exporter-like N-terminal" evidence="8">
    <location>
        <begin position="17"/>
        <end position="256"/>
    </location>
</feature>
<feature type="transmembrane region" description="Helical" evidence="7">
    <location>
        <begin position="177"/>
        <end position="195"/>
    </location>
</feature>
<evidence type="ECO:0000256" key="7">
    <source>
        <dbReference type="SAM" id="Phobius"/>
    </source>
</evidence>
<organism evidence="9 10">
    <name type="scientific">Ventrimonas faecis</name>
    <dbReference type="NCBI Taxonomy" id="3133170"/>
    <lineage>
        <taxon>Bacteria</taxon>
        <taxon>Bacillati</taxon>
        <taxon>Bacillota</taxon>
        <taxon>Clostridia</taxon>
        <taxon>Lachnospirales</taxon>
        <taxon>Lachnospiraceae</taxon>
        <taxon>Ventrimonas</taxon>
    </lineage>
</organism>
<comment type="similarity">
    <text evidence="6">Belongs to the ThrE exporter (TC 2.A.79) family.</text>
</comment>
<feature type="transmembrane region" description="Helical" evidence="7">
    <location>
        <begin position="201"/>
        <end position="220"/>
    </location>
</feature>
<dbReference type="InterPro" id="IPR050539">
    <property type="entry name" value="ThrE_Dicarb/AminoAcid_Exp"/>
</dbReference>
<dbReference type="Pfam" id="PF06738">
    <property type="entry name" value="ThrE"/>
    <property type="match status" value="1"/>
</dbReference>
<dbReference type="PANTHER" id="PTHR34390">
    <property type="entry name" value="UPF0442 PROTEIN YJJB-RELATED"/>
    <property type="match status" value="1"/>
</dbReference>
<dbReference type="EMBL" id="JBBMFJ010000023">
    <property type="protein sequence ID" value="MEQ2563683.1"/>
    <property type="molecule type" value="Genomic_DNA"/>
</dbReference>
<keyword evidence="10" id="KW-1185">Reference proteome</keyword>
<protein>
    <submittedName>
        <fullName evidence="9">Threonine/serine exporter family protein</fullName>
    </submittedName>
</protein>
<keyword evidence="4 7" id="KW-1133">Transmembrane helix</keyword>
<keyword evidence="3 7" id="KW-0812">Transmembrane</keyword>
<evidence type="ECO:0000256" key="6">
    <source>
        <dbReference type="ARBA" id="ARBA00034125"/>
    </source>
</evidence>
<name>A0ABV1HQ12_9FIRM</name>